<proteinExistence type="predicted"/>
<name>A0A834A478_9CHIR</name>
<dbReference type="AlphaFoldDB" id="A0A834A478"/>
<protein>
    <submittedName>
        <fullName evidence="3">CDC42 binding protein kinase gamma</fullName>
    </submittedName>
</protein>
<reference evidence="3 4" key="1">
    <citation type="journal article" date="2020" name="Nature">
        <title>Six reference-quality genomes reveal evolution of bat adaptations.</title>
        <authorList>
            <person name="Jebb D."/>
            <person name="Huang Z."/>
            <person name="Pippel M."/>
            <person name="Hughes G.M."/>
            <person name="Lavrichenko K."/>
            <person name="Devanna P."/>
            <person name="Winkler S."/>
            <person name="Jermiin L.S."/>
            <person name="Skirmuntt E.C."/>
            <person name="Katzourakis A."/>
            <person name="Burkitt-Gray L."/>
            <person name="Ray D.A."/>
            <person name="Sullivan K.A.M."/>
            <person name="Roscito J.G."/>
            <person name="Kirilenko B.M."/>
            <person name="Davalos L.M."/>
            <person name="Corthals A.P."/>
            <person name="Power M.L."/>
            <person name="Jones G."/>
            <person name="Ransome R.D."/>
            <person name="Dechmann D.K.N."/>
            <person name="Locatelli A.G."/>
            <person name="Puechmaille S.J."/>
            <person name="Fedrigo O."/>
            <person name="Jarvis E.D."/>
            <person name="Hiller M."/>
            <person name="Vernes S.C."/>
            <person name="Myers E.W."/>
            <person name="Teeling E.C."/>
        </authorList>
    </citation>
    <scope>NUCLEOTIDE SEQUENCE [LARGE SCALE GENOMIC DNA]</scope>
    <source>
        <strain evidence="3">Bat1K_MPI-CBG_1</strain>
    </source>
</reference>
<organism evidence="3 4">
    <name type="scientific">Phyllostomus discolor</name>
    <name type="common">pale spear-nosed bat</name>
    <dbReference type="NCBI Taxonomy" id="89673"/>
    <lineage>
        <taxon>Eukaryota</taxon>
        <taxon>Metazoa</taxon>
        <taxon>Chordata</taxon>
        <taxon>Craniata</taxon>
        <taxon>Vertebrata</taxon>
        <taxon>Euteleostomi</taxon>
        <taxon>Mammalia</taxon>
        <taxon>Eutheria</taxon>
        <taxon>Laurasiatheria</taxon>
        <taxon>Chiroptera</taxon>
        <taxon>Yangochiroptera</taxon>
        <taxon>Phyllostomidae</taxon>
        <taxon>Phyllostominae</taxon>
        <taxon>Phyllostomus</taxon>
    </lineage>
</organism>
<accession>A0A834A478</accession>
<dbReference type="InterPro" id="IPR000095">
    <property type="entry name" value="CRIB_dom"/>
</dbReference>
<dbReference type="GO" id="GO:0016301">
    <property type="term" value="F:kinase activity"/>
    <property type="evidence" value="ECO:0007669"/>
    <property type="project" value="UniProtKB-KW"/>
</dbReference>
<dbReference type="Proteomes" id="UP000664940">
    <property type="component" value="Unassembled WGS sequence"/>
</dbReference>
<evidence type="ECO:0000313" key="3">
    <source>
        <dbReference type="EMBL" id="KAF6102620.1"/>
    </source>
</evidence>
<dbReference type="PROSITE" id="PS50108">
    <property type="entry name" value="CRIB"/>
    <property type="match status" value="1"/>
</dbReference>
<feature type="domain" description="CRIB" evidence="2">
    <location>
        <begin position="12"/>
        <end position="25"/>
    </location>
</feature>
<evidence type="ECO:0000256" key="1">
    <source>
        <dbReference type="SAM" id="MobiDB-lite"/>
    </source>
</evidence>
<feature type="compositionally biased region" description="Polar residues" evidence="1">
    <location>
        <begin position="83"/>
        <end position="97"/>
    </location>
</feature>
<evidence type="ECO:0000313" key="4">
    <source>
        <dbReference type="Proteomes" id="UP000664940"/>
    </source>
</evidence>
<feature type="region of interest" description="Disordered" evidence="1">
    <location>
        <begin position="1"/>
        <end position="124"/>
    </location>
</feature>
<comment type="caution">
    <text evidence="3">The sequence shown here is derived from an EMBL/GenBank/DDBJ whole genome shotgun (WGS) entry which is preliminary data.</text>
</comment>
<gene>
    <name evidence="3" type="ORF">HJG60_002469</name>
</gene>
<dbReference type="EMBL" id="JABVXQ010000006">
    <property type="protein sequence ID" value="KAF6102620.1"/>
    <property type="molecule type" value="Genomic_DNA"/>
</dbReference>
<dbReference type="SMART" id="SM00285">
    <property type="entry name" value="PBD"/>
    <property type="match status" value="1"/>
</dbReference>
<sequence>MLKDPFMRSKLISPPTNFNHLVHVGPTDGKPRTRDLSPAPEAKGRGARSSVPQRPHSFSEASRRPASTGSDGNADAMKRKPWTSLSSESVSCPQGSPSPAPSLVQVSERPRSLPLAPEESESSP</sequence>
<keyword evidence="3" id="KW-0808">Transferase</keyword>
<evidence type="ECO:0000259" key="2">
    <source>
        <dbReference type="PROSITE" id="PS50108"/>
    </source>
</evidence>
<keyword evidence="3" id="KW-0418">Kinase</keyword>